<feature type="compositionally biased region" description="Basic and acidic residues" evidence="1">
    <location>
        <begin position="75"/>
        <end position="91"/>
    </location>
</feature>
<feature type="non-terminal residue" evidence="2">
    <location>
        <position position="448"/>
    </location>
</feature>
<dbReference type="AlphaFoldDB" id="A0A9N7MZC6"/>
<keyword evidence="3" id="KW-1185">Reference proteome</keyword>
<gene>
    <name evidence="2" type="ORF">SHERM_00353</name>
</gene>
<dbReference type="CDD" id="cd00303">
    <property type="entry name" value="retropepsin_like"/>
    <property type="match status" value="1"/>
</dbReference>
<feature type="compositionally biased region" description="Basic and acidic residues" evidence="1">
    <location>
        <begin position="1"/>
        <end position="12"/>
    </location>
</feature>
<accession>A0A9N7MZC6</accession>
<evidence type="ECO:0000313" key="3">
    <source>
        <dbReference type="Proteomes" id="UP001153555"/>
    </source>
</evidence>
<organism evidence="2 3">
    <name type="scientific">Striga hermonthica</name>
    <name type="common">Purple witchweed</name>
    <name type="synonym">Buchnera hermonthica</name>
    <dbReference type="NCBI Taxonomy" id="68872"/>
    <lineage>
        <taxon>Eukaryota</taxon>
        <taxon>Viridiplantae</taxon>
        <taxon>Streptophyta</taxon>
        <taxon>Embryophyta</taxon>
        <taxon>Tracheophyta</taxon>
        <taxon>Spermatophyta</taxon>
        <taxon>Magnoliopsida</taxon>
        <taxon>eudicotyledons</taxon>
        <taxon>Gunneridae</taxon>
        <taxon>Pentapetalae</taxon>
        <taxon>asterids</taxon>
        <taxon>lamiids</taxon>
        <taxon>Lamiales</taxon>
        <taxon>Orobanchaceae</taxon>
        <taxon>Buchnereae</taxon>
        <taxon>Striga</taxon>
    </lineage>
</organism>
<sequence length="448" mass="49957">RVEPRSERRAFPEEVEFLRNNQPKSIPSQSNPKPWSIPCRTASRHARALAEEAASSRAPRDPPHHTLASQRLHPRARELRRPSTSRAREFARTPTTSRALFTIPRARTRSREVESCPFLAPRALACSRPPQRDRECCPPSVSAPFVPREPATSTASSGMNGMLDLGAEINLMPYSILKQLELGDIKPTRMCSQLADRTLHYSKGVIEDILIRVGNLIVPADFVVLDVGEVPNTGNEHTIFLGRPFMATTNTLINVKDGRVTLSALGETVTFTMSEAKTTPSFTESCSYVNVIEAEVHNLFHADVSCECGVPEGEEPEKLDPKEEGVVDLIEISKEPEPREISTELKPLPPHLKYVFLEENEKKPAIIYSGLSNEEEKLLVEVLMANKDALGWILSDIKGISPATCMHRIIIEDESKPIREGQRRLNPTLMEVVKGEILKLLQEGIIYA</sequence>
<dbReference type="InterPro" id="IPR021109">
    <property type="entry name" value="Peptidase_aspartic_dom_sf"/>
</dbReference>
<feature type="compositionally biased region" description="Polar residues" evidence="1">
    <location>
        <begin position="19"/>
        <end position="33"/>
    </location>
</feature>
<dbReference type="Gene3D" id="2.40.70.10">
    <property type="entry name" value="Acid Proteases"/>
    <property type="match status" value="1"/>
</dbReference>
<proteinExistence type="predicted"/>
<feature type="region of interest" description="Disordered" evidence="1">
    <location>
        <begin position="1"/>
        <end position="98"/>
    </location>
</feature>
<dbReference type="PANTHER" id="PTHR33067:SF35">
    <property type="entry name" value="ASPARTIC PEPTIDASE DDI1-TYPE DOMAIN-CONTAINING PROTEIN"/>
    <property type="match status" value="1"/>
</dbReference>
<dbReference type="OrthoDB" id="1424255at2759"/>
<evidence type="ECO:0000256" key="1">
    <source>
        <dbReference type="SAM" id="MobiDB-lite"/>
    </source>
</evidence>
<dbReference type="Proteomes" id="UP001153555">
    <property type="component" value="Unassembled WGS sequence"/>
</dbReference>
<feature type="non-terminal residue" evidence="2">
    <location>
        <position position="1"/>
    </location>
</feature>
<protein>
    <submittedName>
        <fullName evidence="2">Uncharacterized protein</fullName>
    </submittedName>
</protein>
<comment type="caution">
    <text evidence="2">The sequence shown here is derived from an EMBL/GenBank/DDBJ whole genome shotgun (WGS) entry which is preliminary data.</text>
</comment>
<evidence type="ECO:0000313" key="2">
    <source>
        <dbReference type="EMBL" id="CAA0818583.1"/>
    </source>
</evidence>
<dbReference type="Gene3D" id="3.10.10.10">
    <property type="entry name" value="HIV Type 1 Reverse Transcriptase, subunit A, domain 1"/>
    <property type="match status" value="1"/>
</dbReference>
<dbReference type="EMBL" id="CACSLK010017224">
    <property type="protein sequence ID" value="CAA0818583.1"/>
    <property type="molecule type" value="Genomic_DNA"/>
</dbReference>
<reference evidence="2" key="1">
    <citation type="submission" date="2019-12" db="EMBL/GenBank/DDBJ databases">
        <authorList>
            <person name="Scholes J."/>
        </authorList>
    </citation>
    <scope>NUCLEOTIDE SEQUENCE</scope>
</reference>
<name>A0A9N7MZC6_STRHE</name>
<dbReference type="PANTHER" id="PTHR33067">
    <property type="entry name" value="RNA-DIRECTED DNA POLYMERASE-RELATED"/>
    <property type="match status" value="1"/>
</dbReference>